<keyword evidence="4" id="KW-0249">Electron transport</keyword>
<keyword evidence="10" id="KW-1185">Reference proteome</keyword>
<feature type="signal peptide" evidence="8">
    <location>
        <begin position="1"/>
        <end position="21"/>
    </location>
</feature>
<dbReference type="Proteomes" id="UP000282125">
    <property type="component" value="Unassembled WGS sequence"/>
</dbReference>
<evidence type="ECO:0000313" key="10">
    <source>
        <dbReference type="Proteomes" id="UP000282125"/>
    </source>
</evidence>
<evidence type="ECO:0000313" key="9">
    <source>
        <dbReference type="EMBL" id="RRH78005.1"/>
    </source>
</evidence>
<evidence type="ECO:0000256" key="8">
    <source>
        <dbReference type="SAM" id="SignalP"/>
    </source>
</evidence>
<dbReference type="AlphaFoldDB" id="A0A3P3DUZ9"/>
<dbReference type="EMBL" id="RRAZ01000003">
    <property type="protein sequence ID" value="RRH78005.1"/>
    <property type="molecule type" value="Genomic_DNA"/>
</dbReference>
<gene>
    <name evidence="9" type="ORF">EG244_03005</name>
</gene>
<evidence type="ECO:0000256" key="5">
    <source>
        <dbReference type="ARBA" id="ARBA00023004"/>
    </source>
</evidence>
<evidence type="ECO:0000256" key="2">
    <source>
        <dbReference type="ARBA" id="ARBA00022617"/>
    </source>
</evidence>
<evidence type="ECO:0000256" key="4">
    <source>
        <dbReference type="ARBA" id="ARBA00022982"/>
    </source>
</evidence>
<name>A0A3P3DUZ9_9RHOB</name>
<feature type="chain" id="PRO_5018069658" evidence="8">
    <location>
        <begin position="22"/>
        <end position="146"/>
    </location>
</feature>
<dbReference type="Pfam" id="PF01322">
    <property type="entry name" value="Cytochrom_C_2"/>
    <property type="match status" value="1"/>
</dbReference>
<proteinExistence type="predicted"/>
<feature type="binding site" description="axial binding residue" evidence="6">
    <location>
        <position position="139"/>
    </location>
    <ligand>
        <name>heme c</name>
        <dbReference type="ChEBI" id="CHEBI:61717"/>
    </ligand>
    <ligandPart>
        <name>Fe</name>
        <dbReference type="ChEBI" id="CHEBI:18248"/>
    </ligandPart>
</feature>
<organism evidence="9 10">
    <name type="scientific">Falsigemmobacter faecalis</name>
    <dbReference type="NCBI Taxonomy" id="2488730"/>
    <lineage>
        <taxon>Bacteria</taxon>
        <taxon>Pseudomonadati</taxon>
        <taxon>Pseudomonadota</taxon>
        <taxon>Alphaproteobacteria</taxon>
        <taxon>Rhodobacterales</taxon>
        <taxon>Paracoccaceae</taxon>
        <taxon>Falsigemmobacter</taxon>
    </lineage>
</organism>
<dbReference type="GO" id="GO:0042597">
    <property type="term" value="C:periplasmic space"/>
    <property type="evidence" value="ECO:0007669"/>
    <property type="project" value="InterPro"/>
</dbReference>
<feature type="binding site" description="covalent" evidence="7">
    <location>
        <position position="135"/>
    </location>
    <ligand>
        <name>heme c</name>
        <dbReference type="ChEBI" id="CHEBI:61717"/>
    </ligand>
</feature>
<evidence type="ECO:0000256" key="3">
    <source>
        <dbReference type="ARBA" id="ARBA00022723"/>
    </source>
</evidence>
<dbReference type="GO" id="GO:0020037">
    <property type="term" value="F:heme binding"/>
    <property type="evidence" value="ECO:0007669"/>
    <property type="project" value="InterPro"/>
</dbReference>
<keyword evidence="3 6" id="KW-0479">Metal-binding</keyword>
<dbReference type="InterPro" id="IPR010980">
    <property type="entry name" value="Cyt_c/b562"/>
</dbReference>
<evidence type="ECO:0000256" key="1">
    <source>
        <dbReference type="ARBA" id="ARBA00022448"/>
    </source>
</evidence>
<dbReference type="PIRSF" id="PIRSF000027">
    <property type="entry name" value="Cytc_c_prime"/>
    <property type="match status" value="1"/>
</dbReference>
<dbReference type="SUPFAM" id="SSF47175">
    <property type="entry name" value="Cytochromes"/>
    <property type="match status" value="1"/>
</dbReference>
<comment type="caution">
    <text evidence="9">The sequence shown here is derived from an EMBL/GenBank/DDBJ whole genome shotgun (WGS) entry which is preliminary data.</text>
</comment>
<dbReference type="RefSeq" id="WP_124963531.1">
    <property type="nucleotide sequence ID" value="NZ_RRAZ01000003.1"/>
</dbReference>
<reference evidence="9 10" key="1">
    <citation type="submission" date="2018-11" db="EMBL/GenBank/DDBJ databases">
        <title>Gemmobacter sp. nov., YIM 102744-1 draft genome.</title>
        <authorList>
            <person name="Li G."/>
            <person name="Jiang Y."/>
        </authorList>
    </citation>
    <scope>NUCLEOTIDE SEQUENCE [LARGE SCALE GENOMIC DNA]</scope>
    <source>
        <strain evidence="9 10">YIM 102744-1</strain>
    </source>
</reference>
<evidence type="ECO:0000256" key="7">
    <source>
        <dbReference type="PIRSR" id="PIRSR000027-2"/>
    </source>
</evidence>
<evidence type="ECO:0000256" key="6">
    <source>
        <dbReference type="PIRSR" id="PIRSR000027-1"/>
    </source>
</evidence>
<dbReference type="GO" id="GO:0009055">
    <property type="term" value="F:electron transfer activity"/>
    <property type="evidence" value="ECO:0007669"/>
    <property type="project" value="InterPro"/>
</dbReference>
<keyword evidence="2 7" id="KW-0349">Heme</keyword>
<dbReference type="InterPro" id="IPR012127">
    <property type="entry name" value="Cyt_c_prime"/>
</dbReference>
<dbReference type="GO" id="GO:0005506">
    <property type="term" value="F:iron ion binding"/>
    <property type="evidence" value="ECO:0007669"/>
    <property type="project" value="InterPro"/>
</dbReference>
<keyword evidence="5 6" id="KW-0408">Iron</keyword>
<accession>A0A3P3DUZ9</accession>
<dbReference type="InterPro" id="IPR002321">
    <property type="entry name" value="Cyt_c_II"/>
</dbReference>
<keyword evidence="8" id="KW-0732">Signal</keyword>
<feature type="binding site" description="covalent" evidence="7">
    <location>
        <position position="138"/>
    </location>
    <ligand>
        <name>heme c</name>
        <dbReference type="ChEBI" id="CHEBI:61717"/>
    </ligand>
</feature>
<protein>
    <submittedName>
        <fullName evidence="9">Cytochrome c</fullName>
    </submittedName>
</protein>
<sequence length="146" mass="15063">MKTLTRICALSLVLLALPAFAKEGVTNPTVKARMDVMQVIRGGMATLGDMASGKATFDAARATEAKTAMAAAAATIVPAFQAPETDPVTEAAPAIWEKFDDFSTKAESLVTAAEALNTASLDGLKGSLGPVGASCKSCHEAYRLSK</sequence>
<dbReference type="OrthoDB" id="8115790at2"/>
<keyword evidence="1" id="KW-0813">Transport</keyword>
<dbReference type="GO" id="GO:0022900">
    <property type="term" value="P:electron transport chain"/>
    <property type="evidence" value="ECO:0007669"/>
    <property type="project" value="InterPro"/>
</dbReference>
<dbReference type="PROSITE" id="PS51009">
    <property type="entry name" value="CYTCII"/>
    <property type="match status" value="1"/>
</dbReference>
<dbReference type="Gene3D" id="1.20.120.10">
    <property type="entry name" value="Cytochrome c/b562"/>
    <property type="match status" value="1"/>
</dbReference>
<comment type="PTM">
    <text evidence="7">Binds 1 heme group per subunit.</text>
</comment>